<dbReference type="EMBL" id="JACYTR010000015">
    <property type="protein sequence ID" value="MBD8525978.1"/>
    <property type="molecule type" value="Genomic_DNA"/>
</dbReference>
<comment type="caution">
    <text evidence="1">The sequence shown here is derived from an EMBL/GenBank/DDBJ whole genome shotgun (WGS) entry which is preliminary data.</text>
</comment>
<dbReference type="RefSeq" id="WP_192029397.1">
    <property type="nucleotide sequence ID" value="NZ_JACYTR010000015.1"/>
</dbReference>
<sequence>MSAFLEYHLIQNFAPSNLNRDDTGAPKDAIFGGHRRARQSSQCQKKAIRDRFKSSGLVSAADLGVRTRHLDRVLFDELKAAGLDEPAKFNEIVKQALKSKDKKDEDSGGDKEEKSAPVLSYLLFVSATEVDAMKALVTKHANKLKELAEKKKIKRSDVSADFKDELKDILGRSKAVDVALFGRMLADLPAVNQDAACQVAHAISTHRVEREFDYFTAVDDKGDAGETGAGMIGQVEFNSATLYRYAVLDLHKLRSNLNDRDLTLAAVEAFTRALALAIPSGKQNSFAAHNPPEFIGVCLRHATPLSLANAFEKPVLPRSDLALTEQSVERLAAYEAKLAGVYAAPEDQWLTLDLTGRWPADKGEATSNLDALAQRTRALAAAALEG</sequence>
<organism evidence="1 2">
    <name type="scientific">Pseudomarimonas arenosa</name>
    <dbReference type="NCBI Taxonomy" id="2774145"/>
    <lineage>
        <taxon>Bacteria</taxon>
        <taxon>Pseudomonadati</taxon>
        <taxon>Pseudomonadota</taxon>
        <taxon>Gammaproteobacteria</taxon>
        <taxon>Lysobacterales</taxon>
        <taxon>Lysobacteraceae</taxon>
        <taxon>Pseudomarimonas</taxon>
    </lineage>
</organism>
<protein>
    <submittedName>
        <fullName evidence="1">Type I-E CRISPR-associated protein Cas7/Cse4/CasC</fullName>
    </submittedName>
</protein>
<dbReference type="AlphaFoldDB" id="A0AAW3ZIR8"/>
<keyword evidence="2" id="KW-1185">Reference proteome</keyword>
<proteinExistence type="predicted"/>
<evidence type="ECO:0000313" key="2">
    <source>
        <dbReference type="Proteomes" id="UP000613768"/>
    </source>
</evidence>
<reference evidence="1 2" key="1">
    <citation type="submission" date="2020-09" db="EMBL/GenBank/DDBJ databases">
        <title>Pseudoxanthomonas sp. CAU 1598 isolated from sand of Yaerae Beach.</title>
        <authorList>
            <person name="Kim W."/>
        </authorList>
    </citation>
    <scope>NUCLEOTIDE SEQUENCE [LARGE SCALE GENOMIC DNA]</scope>
    <source>
        <strain evidence="1 2">CAU 1598</strain>
    </source>
</reference>
<name>A0AAW3ZIR8_9GAMM</name>
<accession>A0AAW3ZIR8</accession>
<dbReference type="Proteomes" id="UP000613768">
    <property type="component" value="Unassembled WGS sequence"/>
</dbReference>
<dbReference type="InterPro" id="IPR010148">
    <property type="entry name" value="CRISPR-assoc_prot_CT1975"/>
</dbReference>
<dbReference type="NCBIfam" id="TIGR01869">
    <property type="entry name" value="casC_Cse4"/>
    <property type="match status" value="1"/>
</dbReference>
<evidence type="ECO:0000313" key="1">
    <source>
        <dbReference type="EMBL" id="MBD8525978.1"/>
    </source>
</evidence>
<dbReference type="Pfam" id="PF09344">
    <property type="entry name" value="Cas_CT1975"/>
    <property type="match status" value="1"/>
</dbReference>
<gene>
    <name evidence="1" type="primary">cas7e</name>
    <name evidence="1" type="ORF">IFO71_09495</name>
</gene>